<dbReference type="AlphaFoldDB" id="A0A2T8F787"/>
<evidence type="ECO:0000313" key="7">
    <source>
        <dbReference type="Proteomes" id="UP000246018"/>
    </source>
</evidence>
<evidence type="ECO:0000256" key="1">
    <source>
        <dbReference type="ARBA" id="ARBA00022598"/>
    </source>
</evidence>
<dbReference type="NCBIfam" id="TIGR02050">
    <property type="entry name" value="gshA_cyan_rel"/>
    <property type="match status" value="1"/>
</dbReference>
<dbReference type="InterPro" id="IPR050141">
    <property type="entry name" value="GCL_type2/YbdK_subfam"/>
</dbReference>
<dbReference type="EMBL" id="QDGZ01000007">
    <property type="protein sequence ID" value="PVG81559.1"/>
    <property type="molecule type" value="Genomic_DNA"/>
</dbReference>
<sequence length="389" mass="42353">MTTIAPPPTPGRRNGSRRRAARRAAEITPWQPGGDFTVGAEEELLLVDAEGRLLGEKAVALVRRLRHGLDEDGAVSGEIFLDQLEFGTIVCPDANAVADSLRHLRGEVQRAGALAMAVGVHPSAPFGEAHTRTSRRYDAIVPEFAGLFRTPTSAFQVHVGMPDPAAAITAYRGLRNRLPLFRALAASSPYWHGIDSGLASARAAIQRSYPRTGVPPLLRSYDEYVAVTESTMAAAEVPDYTYVWWDLRPQPRWGTLEVRVMDAQHSLDRAAGLTALVQGLARHAVEVPATVDLPHEVVVENDFRAGRHGLDARIVDLDGRMKPVRQLVRDAVAQAREVLAGDGLDGPLDVVDAMVTAPLEGDRQRALVERSGMEALVEDLVDRTMREAR</sequence>
<keyword evidence="3 5" id="KW-0067">ATP-binding</keyword>
<dbReference type="GO" id="GO:0005524">
    <property type="term" value="F:ATP binding"/>
    <property type="evidence" value="ECO:0007669"/>
    <property type="project" value="UniProtKB-KW"/>
</dbReference>
<keyword evidence="7" id="KW-1185">Reference proteome</keyword>
<dbReference type="PANTHER" id="PTHR36510">
    <property type="entry name" value="GLUTAMATE--CYSTEINE LIGASE 2-RELATED"/>
    <property type="match status" value="1"/>
</dbReference>
<dbReference type="InterPro" id="IPR006336">
    <property type="entry name" value="GCS2"/>
</dbReference>
<keyword evidence="1 5" id="KW-0436">Ligase</keyword>
<gene>
    <name evidence="6" type="ORF">DDE18_16240</name>
</gene>
<evidence type="ECO:0000256" key="3">
    <source>
        <dbReference type="ARBA" id="ARBA00022840"/>
    </source>
</evidence>
<dbReference type="SUPFAM" id="SSF55931">
    <property type="entry name" value="Glutamine synthetase/guanido kinase"/>
    <property type="match status" value="1"/>
</dbReference>
<dbReference type="OrthoDB" id="9769628at2"/>
<dbReference type="EC" id="6.3.2.2" evidence="5"/>
<dbReference type="InterPro" id="IPR014746">
    <property type="entry name" value="Gln_synth/guanido_kin_cat_dom"/>
</dbReference>
<protein>
    <recommendedName>
        <fullName evidence="5">Putative glutamate--cysteine ligase 2</fullName>
        <ecNumber evidence="5">6.3.2.2</ecNumber>
    </recommendedName>
    <alternativeName>
        <fullName evidence="5">Gamma-glutamylcysteine synthetase 2</fullName>
        <shortName evidence="5">GCS 2</shortName>
        <shortName evidence="5">Gamma-GCS 2</shortName>
    </alternativeName>
</protein>
<dbReference type="InterPro" id="IPR011793">
    <property type="entry name" value="YbdK"/>
</dbReference>
<evidence type="ECO:0000256" key="5">
    <source>
        <dbReference type="HAMAP-Rule" id="MF_01609"/>
    </source>
</evidence>
<dbReference type="HAMAP" id="MF_01609">
    <property type="entry name" value="Glu_cys_ligase_2"/>
    <property type="match status" value="1"/>
</dbReference>
<reference evidence="6 7" key="1">
    <citation type="submission" date="2018-04" db="EMBL/GenBank/DDBJ databases">
        <title>Genome of Nocardioides gansuensis WSJ-1.</title>
        <authorList>
            <person name="Wu S."/>
            <person name="Wang G."/>
        </authorList>
    </citation>
    <scope>NUCLEOTIDE SEQUENCE [LARGE SCALE GENOMIC DNA]</scope>
    <source>
        <strain evidence="6 7">WSJ-1</strain>
    </source>
</reference>
<name>A0A2T8F787_9ACTN</name>
<evidence type="ECO:0000313" key="6">
    <source>
        <dbReference type="EMBL" id="PVG81559.1"/>
    </source>
</evidence>
<evidence type="ECO:0000256" key="2">
    <source>
        <dbReference type="ARBA" id="ARBA00022741"/>
    </source>
</evidence>
<comment type="similarity">
    <text evidence="5">Belongs to the glutamate--cysteine ligase type 2 family. YbdK subfamily.</text>
</comment>
<dbReference type="GO" id="GO:0042398">
    <property type="term" value="P:modified amino acid biosynthetic process"/>
    <property type="evidence" value="ECO:0007669"/>
    <property type="project" value="InterPro"/>
</dbReference>
<dbReference type="PANTHER" id="PTHR36510:SF1">
    <property type="entry name" value="GLUTAMATE--CYSTEINE LIGASE 2-RELATED"/>
    <property type="match status" value="1"/>
</dbReference>
<evidence type="ECO:0000256" key="4">
    <source>
        <dbReference type="ARBA" id="ARBA00048819"/>
    </source>
</evidence>
<organism evidence="6 7">
    <name type="scientific">Nocardioides gansuensis</name>
    <dbReference type="NCBI Taxonomy" id="2138300"/>
    <lineage>
        <taxon>Bacteria</taxon>
        <taxon>Bacillati</taxon>
        <taxon>Actinomycetota</taxon>
        <taxon>Actinomycetes</taxon>
        <taxon>Propionibacteriales</taxon>
        <taxon>Nocardioidaceae</taxon>
        <taxon>Nocardioides</taxon>
    </lineage>
</organism>
<accession>A0A2T8F787</accession>
<dbReference type="GO" id="GO:0004357">
    <property type="term" value="F:glutamate-cysteine ligase activity"/>
    <property type="evidence" value="ECO:0007669"/>
    <property type="project" value="UniProtKB-EC"/>
</dbReference>
<dbReference type="Gene3D" id="3.30.590.20">
    <property type="match status" value="1"/>
</dbReference>
<proteinExistence type="inferred from homology"/>
<dbReference type="Proteomes" id="UP000246018">
    <property type="component" value="Unassembled WGS sequence"/>
</dbReference>
<comment type="caution">
    <text evidence="6">The sequence shown here is derived from an EMBL/GenBank/DDBJ whole genome shotgun (WGS) entry which is preliminary data.</text>
</comment>
<keyword evidence="2 5" id="KW-0547">Nucleotide-binding</keyword>
<comment type="catalytic activity">
    <reaction evidence="4 5">
        <text>L-cysteine + L-glutamate + ATP = gamma-L-glutamyl-L-cysteine + ADP + phosphate + H(+)</text>
        <dbReference type="Rhea" id="RHEA:13285"/>
        <dbReference type="ChEBI" id="CHEBI:15378"/>
        <dbReference type="ChEBI" id="CHEBI:29985"/>
        <dbReference type="ChEBI" id="CHEBI:30616"/>
        <dbReference type="ChEBI" id="CHEBI:35235"/>
        <dbReference type="ChEBI" id="CHEBI:43474"/>
        <dbReference type="ChEBI" id="CHEBI:58173"/>
        <dbReference type="ChEBI" id="CHEBI:456216"/>
        <dbReference type="EC" id="6.3.2.2"/>
    </reaction>
</comment>
<comment type="function">
    <text evidence="5">ATP-dependent carboxylate-amine ligase which exhibits weak glutamate--cysteine ligase activity.</text>
</comment>
<dbReference type="RefSeq" id="WP_116573326.1">
    <property type="nucleotide sequence ID" value="NZ_QDGZ01000007.1"/>
</dbReference>
<dbReference type="Pfam" id="PF04107">
    <property type="entry name" value="GCS2"/>
    <property type="match status" value="1"/>
</dbReference>